<organism evidence="12 13">
    <name type="scientific">Tenacibaculum finnmarkense genomovar finnmarkense</name>
    <dbReference type="NCBI Taxonomy" id="1458503"/>
    <lineage>
        <taxon>Bacteria</taxon>
        <taxon>Pseudomonadati</taxon>
        <taxon>Bacteroidota</taxon>
        <taxon>Flavobacteriia</taxon>
        <taxon>Flavobacteriales</taxon>
        <taxon>Flavobacteriaceae</taxon>
        <taxon>Tenacibaculum</taxon>
        <taxon>Tenacibaculum finnmarkense</taxon>
    </lineage>
</organism>
<protein>
    <recommendedName>
        <fullName evidence="2 10">FAD:protein FMN transferase</fullName>
        <ecNumber evidence="1 10">2.7.1.180</ecNumber>
    </recommendedName>
    <alternativeName>
        <fullName evidence="8 10">Flavin transferase</fullName>
    </alternativeName>
</protein>
<dbReference type="Pfam" id="PF02424">
    <property type="entry name" value="ApbE"/>
    <property type="match status" value="1"/>
</dbReference>
<comment type="catalytic activity">
    <reaction evidence="9 10">
        <text>L-threonyl-[protein] + FAD = FMN-L-threonyl-[protein] + AMP + H(+)</text>
        <dbReference type="Rhea" id="RHEA:36847"/>
        <dbReference type="Rhea" id="RHEA-COMP:11060"/>
        <dbReference type="Rhea" id="RHEA-COMP:11061"/>
        <dbReference type="ChEBI" id="CHEBI:15378"/>
        <dbReference type="ChEBI" id="CHEBI:30013"/>
        <dbReference type="ChEBI" id="CHEBI:57692"/>
        <dbReference type="ChEBI" id="CHEBI:74257"/>
        <dbReference type="ChEBI" id="CHEBI:456215"/>
        <dbReference type="EC" id="2.7.1.180"/>
    </reaction>
</comment>
<keyword evidence="4 10" id="KW-0808">Transferase</keyword>
<comment type="cofactor">
    <cofactor evidence="11">
        <name>Mg(2+)</name>
        <dbReference type="ChEBI" id="CHEBI:18420"/>
    </cofactor>
    <cofactor evidence="11">
        <name>Mn(2+)</name>
        <dbReference type="ChEBI" id="CHEBI:29035"/>
    </cofactor>
    <text evidence="11">Magnesium. Can also use manganese.</text>
</comment>
<evidence type="ECO:0000256" key="5">
    <source>
        <dbReference type="ARBA" id="ARBA00022723"/>
    </source>
</evidence>
<evidence type="ECO:0000256" key="7">
    <source>
        <dbReference type="ARBA" id="ARBA00022842"/>
    </source>
</evidence>
<dbReference type="PIRSF" id="PIRSF006268">
    <property type="entry name" value="ApbE"/>
    <property type="match status" value="1"/>
</dbReference>
<evidence type="ECO:0000256" key="2">
    <source>
        <dbReference type="ARBA" id="ARBA00016337"/>
    </source>
</evidence>
<feature type="binding site" evidence="11">
    <location>
        <position position="271"/>
    </location>
    <ligand>
        <name>Mg(2+)</name>
        <dbReference type="ChEBI" id="CHEBI:18420"/>
    </ligand>
</feature>
<keyword evidence="6 10" id="KW-0274">FAD</keyword>
<feature type="binding site" evidence="11">
    <location>
        <position position="158"/>
    </location>
    <ligand>
        <name>Mg(2+)</name>
        <dbReference type="ChEBI" id="CHEBI:18420"/>
    </ligand>
</feature>
<dbReference type="Gene3D" id="3.10.520.10">
    <property type="entry name" value="ApbE-like domains"/>
    <property type="match status" value="1"/>
</dbReference>
<dbReference type="Proteomes" id="UP000806077">
    <property type="component" value="Unassembled WGS sequence"/>
</dbReference>
<dbReference type="InterPro" id="IPR003374">
    <property type="entry name" value="ApbE-like_sf"/>
</dbReference>
<dbReference type="EMBL" id="WXXV01000002">
    <property type="protein sequence ID" value="MBE7694444.1"/>
    <property type="molecule type" value="Genomic_DNA"/>
</dbReference>
<evidence type="ECO:0000313" key="13">
    <source>
        <dbReference type="Proteomes" id="UP000806077"/>
    </source>
</evidence>
<evidence type="ECO:0000256" key="3">
    <source>
        <dbReference type="ARBA" id="ARBA00022630"/>
    </source>
</evidence>
<evidence type="ECO:0000256" key="4">
    <source>
        <dbReference type="ARBA" id="ARBA00022679"/>
    </source>
</evidence>
<dbReference type="PANTHER" id="PTHR30040:SF2">
    <property type="entry name" value="FAD:PROTEIN FMN TRANSFERASE"/>
    <property type="match status" value="1"/>
</dbReference>
<gene>
    <name evidence="12" type="ORF">F7645_03240</name>
</gene>
<accession>A0AAP1RE89</accession>
<feature type="binding site" evidence="11">
    <location>
        <position position="275"/>
    </location>
    <ligand>
        <name>Mg(2+)</name>
        <dbReference type="ChEBI" id="CHEBI:18420"/>
    </ligand>
</feature>
<keyword evidence="5 10" id="KW-0479">Metal-binding</keyword>
<dbReference type="InterPro" id="IPR024932">
    <property type="entry name" value="ApbE"/>
</dbReference>
<dbReference type="AlphaFoldDB" id="A0AAP1RE89"/>
<proteinExistence type="inferred from homology"/>
<dbReference type="PANTHER" id="PTHR30040">
    <property type="entry name" value="THIAMINE BIOSYNTHESIS LIPOPROTEIN APBE"/>
    <property type="match status" value="1"/>
</dbReference>
<comment type="caution">
    <text evidence="12">The sequence shown here is derived from an EMBL/GenBank/DDBJ whole genome shotgun (WGS) entry which is preliminary data.</text>
</comment>
<keyword evidence="7 10" id="KW-0460">Magnesium</keyword>
<keyword evidence="13" id="KW-1185">Reference proteome</keyword>
<reference evidence="12 13" key="1">
    <citation type="journal article" date="2020" name="Int. J. Syst. Evol. Microbiol.">
        <title>Tenacibaculum piscium sp. nov., isolated from skin ulcers of sea-farmed fish, and description of Tenacibaculum finnmarkense sp. nov. with subdivision into genomovars finnmarkense and ulcerans.</title>
        <authorList>
            <person name="Olsen A.B."/>
            <person name="Spilsberg B."/>
            <person name="Nilsen H.K."/>
            <person name="Lagesen K."/>
            <person name="Gulla S."/>
            <person name="Avendano-Herrera R."/>
            <person name="Irgang R."/>
            <person name="Duchaud E."/>
            <person name="Colquhoun D.J."/>
        </authorList>
    </citation>
    <scope>NUCLEOTIDE SEQUENCE [LARGE SCALE GENOMIC DNA]</scope>
    <source>
        <strain evidence="12 13">TNO037</strain>
    </source>
</reference>
<evidence type="ECO:0000256" key="1">
    <source>
        <dbReference type="ARBA" id="ARBA00011955"/>
    </source>
</evidence>
<name>A0AAP1RE89_9FLAO</name>
<dbReference type="GO" id="GO:0016740">
    <property type="term" value="F:transferase activity"/>
    <property type="evidence" value="ECO:0007669"/>
    <property type="project" value="UniProtKB-UniRule"/>
</dbReference>
<dbReference type="GO" id="GO:0046872">
    <property type="term" value="F:metal ion binding"/>
    <property type="evidence" value="ECO:0007669"/>
    <property type="project" value="UniProtKB-UniRule"/>
</dbReference>
<sequence length="328" mass="36962">MDKMEQLKVFSKSIESMKSTLDVHIVMPNNKEDKANKLIEEAYAEAQRLIQIISAWDENTTLYKVNKMAGIAPVKVCDELFQLIKRGVYLSEITNGLFDITFASIDKIWYFDKPLTEKPSAQKIQKSVRNINYKFIELNEENQSIFINNKGTKIELGAIGKGFIATKMKELLQKSGIKSGLISAGGDMTSWGQSIREGGFWNIGVADPNKEIKNIAWLPIKNESIATSGNYERFAIIDGKRYSHIIHPKTGYPVEGIKSVTVLSPDAELCDAIATTIFLKGVKKGLDFVNQFFDIRCFIIDDNEKKHFSKNFKVEISYPNTANQKAVV</sequence>
<evidence type="ECO:0000256" key="10">
    <source>
        <dbReference type="PIRNR" id="PIRNR006268"/>
    </source>
</evidence>
<evidence type="ECO:0000256" key="9">
    <source>
        <dbReference type="ARBA" id="ARBA00048540"/>
    </source>
</evidence>
<evidence type="ECO:0000256" key="8">
    <source>
        <dbReference type="ARBA" id="ARBA00031306"/>
    </source>
</evidence>
<evidence type="ECO:0000256" key="6">
    <source>
        <dbReference type="ARBA" id="ARBA00022827"/>
    </source>
</evidence>
<comment type="similarity">
    <text evidence="10">Belongs to the ApbE family.</text>
</comment>
<evidence type="ECO:0000313" key="12">
    <source>
        <dbReference type="EMBL" id="MBE7694444.1"/>
    </source>
</evidence>
<evidence type="ECO:0000256" key="11">
    <source>
        <dbReference type="PIRSR" id="PIRSR006268-2"/>
    </source>
</evidence>
<dbReference type="EC" id="2.7.1.180" evidence="1 10"/>
<keyword evidence="3 10" id="KW-0285">Flavoprotein</keyword>
<dbReference type="SUPFAM" id="SSF143631">
    <property type="entry name" value="ApbE-like"/>
    <property type="match status" value="1"/>
</dbReference>